<organism evidence="3 4">
    <name type="scientific">Paenisporosarcina cavernae</name>
    <dbReference type="NCBI Taxonomy" id="2320858"/>
    <lineage>
        <taxon>Bacteria</taxon>
        <taxon>Bacillati</taxon>
        <taxon>Bacillota</taxon>
        <taxon>Bacilli</taxon>
        <taxon>Bacillales</taxon>
        <taxon>Caryophanaceae</taxon>
        <taxon>Paenisporosarcina</taxon>
    </lineage>
</organism>
<dbReference type="InterPro" id="IPR025588">
    <property type="entry name" value="YcxB-like_C"/>
</dbReference>
<protein>
    <submittedName>
        <fullName evidence="3">YcxB family protein</fullName>
    </submittedName>
</protein>
<dbReference type="OrthoDB" id="339559at2"/>
<dbReference type="Proteomes" id="UP000265725">
    <property type="component" value="Chromosome"/>
</dbReference>
<reference evidence="4" key="1">
    <citation type="submission" date="2018-09" db="EMBL/GenBank/DDBJ databases">
        <authorList>
            <person name="Zhu H."/>
        </authorList>
    </citation>
    <scope>NUCLEOTIDE SEQUENCE [LARGE SCALE GENOMIC DNA]</scope>
    <source>
        <strain evidence="4">K2R23-3</strain>
    </source>
</reference>
<feature type="transmembrane region" description="Helical" evidence="1">
    <location>
        <begin position="32"/>
        <end position="51"/>
    </location>
</feature>
<evidence type="ECO:0000256" key="1">
    <source>
        <dbReference type="SAM" id="Phobius"/>
    </source>
</evidence>
<dbReference type="Pfam" id="PF14317">
    <property type="entry name" value="YcxB"/>
    <property type="match status" value="1"/>
</dbReference>
<dbReference type="EMBL" id="CP032418">
    <property type="protein sequence ID" value="AYC30530.1"/>
    <property type="molecule type" value="Genomic_DNA"/>
</dbReference>
<keyword evidence="1" id="KW-0472">Membrane</keyword>
<sequence>MKLIYHLSEEAYVQFNMHHIENSKTVQTSLKLQRFGIPILYLFVAIVLSRVTEMPLAYLLVGFAILGLAWILFYPRYFYRSIKKRTEKFIQEGDSKGILGTHEMTLTDEGITDISEGRQTSASWQSLQRLTEDDHNLYIYNTSMSAYILPKQEIAQWREVKDLVLDKMR</sequence>
<accession>A0A385YW63</accession>
<evidence type="ECO:0000313" key="3">
    <source>
        <dbReference type="EMBL" id="AYC30530.1"/>
    </source>
</evidence>
<keyword evidence="1" id="KW-1133">Transmembrane helix</keyword>
<dbReference type="RefSeq" id="WP_119884247.1">
    <property type="nucleotide sequence ID" value="NZ_CP032418.1"/>
</dbReference>
<gene>
    <name evidence="3" type="ORF">D3873_12070</name>
</gene>
<dbReference type="AlphaFoldDB" id="A0A385YW63"/>
<evidence type="ECO:0000259" key="2">
    <source>
        <dbReference type="Pfam" id="PF14317"/>
    </source>
</evidence>
<keyword evidence="1" id="KW-0812">Transmembrane</keyword>
<dbReference type="KEGG" id="paek:D3873_12070"/>
<evidence type="ECO:0000313" key="4">
    <source>
        <dbReference type="Proteomes" id="UP000265725"/>
    </source>
</evidence>
<name>A0A385YW63_9BACL</name>
<keyword evidence="4" id="KW-1185">Reference proteome</keyword>
<feature type="domain" description="YcxB-like C-terminal" evidence="2">
    <location>
        <begin position="106"/>
        <end position="163"/>
    </location>
</feature>
<feature type="transmembrane region" description="Helical" evidence="1">
    <location>
        <begin position="57"/>
        <end position="79"/>
    </location>
</feature>
<proteinExistence type="predicted"/>